<dbReference type="PANTHER" id="PTHR43004:SF8">
    <property type="entry name" value="FAD-BINDING DOMAIN-CONTAINING PROTEIN-RELATED"/>
    <property type="match status" value="1"/>
</dbReference>
<dbReference type="OMA" id="CLCSQND"/>
<dbReference type="Gene3D" id="3.30.9.10">
    <property type="entry name" value="D-Amino Acid Oxidase, subunit A, domain 2"/>
    <property type="match status" value="1"/>
</dbReference>
<protein>
    <recommendedName>
        <fullName evidence="5">FAD-binding domain-containing protein</fullName>
    </recommendedName>
</protein>
<feature type="region of interest" description="Disordered" evidence="4">
    <location>
        <begin position="1"/>
        <end position="25"/>
    </location>
</feature>
<keyword evidence="7" id="KW-1185">Reference proteome</keyword>
<dbReference type="InParanoid" id="A0A1Y2LNT0"/>
<dbReference type="InterPro" id="IPR002938">
    <property type="entry name" value="FAD-bd"/>
</dbReference>
<accession>A0A1Y2LNT0</accession>
<dbReference type="Pfam" id="PF01494">
    <property type="entry name" value="FAD_binding_3"/>
    <property type="match status" value="1"/>
</dbReference>
<dbReference type="Gene3D" id="3.40.30.120">
    <property type="match status" value="1"/>
</dbReference>
<reference evidence="6 7" key="1">
    <citation type="journal article" date="2017" name="Genome Announc.">
        <title>Genome sequence of the saprophytic ascomycete Epicoccum nigrum ICMP 19927 strain isolated from New Zealand.</title>
        <authorList>
            <person name="Fokin M."/>
            <person name="Fleetwood D."/>
            <person name="Weir B.S."/>
            <person name="Villas-Boas S.G."/>
        </authorList>
    </citation>
    <scope>NUCLEOTIDE SEQUENCE [LARGE SCALE GENOMIC DNA]</scope>
    <source>
        <strain evidence="6 7">ICMP 19927</strain>
    </source>
</reference>
<keyword evidence="1" id="KW-0285">Flavoprotein</keyword>
<gene>
    <name evidence="6" type="ORF">B5807_09539</name>
</gene>
<dbReference type="GO" id="GO:0016709">
    <property type="term" value="F:oxidoreductase activity, acting on paired donors, with incorporation or reduction of molecular oxygen, NAD(P)H as one donor, and incorporation of one atom of oxygen"/>
    <property type="evidence" value="ECO:0007669"/>
    <property type="project" value="UniProtKB-ARBA"/>
</dbReference>
<name>A0A1Y2LNT0_EPING</name>
<evidence type="ECO:0000256" key="1">
    <source>
        <dbReference type="ARBA" id="ARBA00022630"/>
    </source>
</evidence>
<organism evidence="6 7">
    <name type="scientific">Epicoccum nigrum</name>
    <name type="common">Soil fungus</name>
    <name type="synonym">Epicoccum purpurascens</name>
    <dbReference type="NCBI Taxonomy" id="105696"/>
    <lineage>
        <taxon>Eukaryota</taxon>
        <taxon>Fungi</taxon>
        <taxon>Dikarya</taxon>
        <taxon>Ascomycota</taxon>
        <taxon>Pezizomycotina</taxon>
        <taxon>Dothideomycetes</taxon>
        <taxon>Pleosporomycetidae</taxon>
        <taxon>Pleosporales</taxon>
        <taxon>Pleosporineae</taxon>
        <taxon>Didymellaceae</taxon>
        <taxon>Epicoccum</taxon>
    </lineage>
</organism>
<proteinExistence type="predicted"/>
<feature type="domain" description="FAD-binding" evidence="5">
    <location>
        <begin position="28"/>
        <end position="395"/>
    </location>
</feature>
<keyword evidence="3" id="KW-0560">Oxidoreductase</keyword>
<feature type="compositionally biased region" description="Pro residues" evidence="4">
    <location>
        <begin position="13"/>
        <end position="22"/>
    </location>
</feature>
<evidence type="ECO:0000256" key="4">
    <source>
        <dbReference type="SAM" id="MobiDB-lite"/>
    </source>
</evidence>
<evidence type="ECO:0000313" key="7">
    <source>
        <dbReference type="Proteomes" id="UP000193240"/>
    </source>
</evidence>
<evidence type="ECO:0000313" key="6">
    <source>
        <dbReference type="EMBL" id="OSS45623.1"/>
    </source>
</evidence>
<evidence type="ECO:0000256" key="3">
    <source>
        <dbReference type="ARBA" id="ARBA00023002"/>
    </source>
</evidence>
<sequence>MSSLTSHTIINTPPVPPPPTSPDQPLTTDLLVVGAGPAGASLACFLTRHNLTGLTLSSASGTSPEPRAHLTNSAALECLRDLDDGDVYAECERLGNAGDFIKNYRWCETLAGDEYARVPAWGVHGARGSDFEMASPCRYMDLPQSLLEPVLVKWATSRGWRVRWDTRVVGVQEEGEGGEKRWRVKVVDQVTGGEYEILTRYLFGADGGRSLVAKELGLPFQSAGAGAPACNVLVKADLAHLMQFREGNLHMLPRLDRDYPFVCVARMVKPWTEWMFVVVGKGPGVAVPDYTTQEWAAIISDFIGDPSVAVSVLHNSRWIVNETSAEVISKGTAFCLGDAIHRHPPTLGLGSNTGIQDAFNLAWKVALVMKSHAYPSLLATYNTERQPVASKLVRDSNDTLRNHLACWFGLGVQPPGTPAAVRQSAKDLLKQATPEGREARARFHASIKNMQTETQALGTALNQLYASSAVVSSDEVEPFQPGPRETADPYRFHDPSTYPGRRLPHVWLGKRVPGKLVSTLDIAGKGRFTLLTGIGGEGWLQAAEAVTSRLCVEVRGVGIGVGLEWEDVYLDWEEKAGVEEDGCVLVRPDLFVAWRAERSGDEVGKLLEVMRGILGVGGADGEADNGLENGVC</sequence>
<dbReference type="Proteomes" id="UP000193240">
    <property type="component" value="Unassembled WGS sequence"/>
</dbReference>
<dbReference type="Gene3D" id="3.50.50.60">
    <property type="entry name" value="FAD/NAD(P)-binding domain"/>
    <property type="match status" value="1"/>
</dbReference>
<dbReference type="InterPro" id="IPR036188">
    <property type="entry name" value="FAD/NAD-bd_sf"/>
</dbReference>
<evidence type="ECO:0000259" key="5">
    <source>
        <dbReference type="Pfam" id="PF01494"/>
    </source>
</evidence>
<dbReference type="GO" id="GO:0071949">
    <property type="term" value="F:FAD binding"/>
    <property type="evidence" value="ECO:0007669"/>
    <property type="project" value="InterPro"/>
</dbReference>
<dbReference type="Pfam" id="PF21274">
    <property type="entry name" value="Rng_hyd_C"/>
    <property type="match status" value="1"/>
</dbReference>
<evidence type="ECO:0000256" key="2">
    <source>
        <dbReference type="ARBA" id="ARBA00022827"/>
    </source>
</evidence>
<dbReference type="SUPFAM" id="SSF51905">
    <property type="entry name" value="FAD/NAD(P)-binding domain"/>
    <property type="match status" value="1"/>
</dbReference>
<dbReference type="STRING" id="105696.A0A1Y2LNT0"/>
<dbReference type="PRINTS" id="PR00420">
    <property type="entry name" value="RNGMNOXGNASE"/>
</dbReference>
<dbReference type="AlphaFoldDB" id="A0A1Y2LNT0"/>
<feature type="compositionally biased region" description="Polar residues" evidence="4">
    <location>
        <begin position="1"/>
        <end position="11"/>
    </location>
</feature>
<dbReference type="EMBL" id="KZ107853">
    <property type="protein sequence ID" value="OSS45623.1"/>
    <property type="molecule type" value="Genomic_DNA"/>
</dbReference>
<dbReference type="InterPro" id="IPR050641">
    <property type="entry name" value="RIFMO-like"/>
</dbReference>
<dbReference type="PANTHER" id="PTHR43004">
    <property type="entry name" value="TRK SYSTEM POTASSIUM UPTAKE PROTEIN"/>
    <property type="match status" value="1"/>
</dbReference>
<keyword evidence="2" id="KW-0274">FAD</keyword>